<dbReference type="InterPro" id="IPR004274">
    <property type="entry name" value="FCP1_dom"/>
</dbReference>
<protein>
    <recommendedName>
        <fullName evidence="2">FCP1 homology domain-containing protein</fullName>
    </recommendedName>
</protein>
<keyword evidence="4" id="KW-1185">Reference proteome</keyword>
<keyword evidence="1" id="KW-1133">Transmembrane helix</keyword>
<evidence type="ECO:0000256" key="1">
    <source>
        <dbReference type="SAM" id="Phobius"/>
    </source>
</evidence>
<keyword evidence="1" id="KW-0472">Membrane</keyword>
<dbReference type="Gene3D" id="3.40.50.1000">
    <property type="entry name" value="HAD superfamily/HAD-like"/>
    <property type="match status" value="1"/>
</dbReference>
<proteinExistence type="predicted"/>
<comment type="caution">
    <text evidence="3">The sequence shown here is derived from an EMBL/GenBank/DDBJ whole genome shotgun (WGS) entry which is preliminary data.</text>
</comment>
<sequence>MYNLITAQMVVVQLEVPAKSIELYLDLRRLVEGQVQGCTEPTSDKLLPDWHPAGQHVFTLVLDLNETLLYTDWKHDRGWRTFKGPGVDAFLEHLGKFYKIVVYSDQLNMYVILLVIGWITIIISGIGYQGV</sequence>
<evidence type="ECO:0000313" key="4">
    <source>
        <dbReference type="Proteomes" id="UP001054252"/>
    </source>
</evidence>
<dbReference type="Proteomes" id="UP001054252">
    <property type="component" value="Unassembled WGS sequence"/>
</dbReference>
<feature type="domain" description="FCP1 homology" evidence="2">
    <location>
        <begin position="53"/>
        <end position="131"/>
    </location>
</feature>
<dbReference type="InterPro" id="IPR036412">
    <property type="entry name" value="HAD-like_sf"/>
</dbReference>
<evidence type="ECO:0000259" key="2">
    <source>
        <dbReference type="PROSITE" id="PS50969"/>
    </source>
</evidence>
<name>A0AAV5M475_9ROSI</name>
<dbReference type="PROSITE" id="PS50969">
    <property type="entry name" value="FCP1"/>
    <property type="match status" value="1"/>
</dbReference>
<keyword evidence="1" id="KW-0812">Transmembrane</keyword>
<dbReference type="AlphaFoldDB" id="A0AAV5M475"/>
<evidence type="ECO:0000313" key="3">
    <source>
        <dbReference type="EMBL" id="GKV44603.1"/>
    </source>
</evidence>
<feature type="transmembrane region" description="Helical" evidence="1">
    <location>
        <begin position="107"/>
        <end position="128"/>
    </location>
</feature>
<organism evidence="3 4">
    <name type="scientific">Rubroshorea leprosula</name>
    <dbReference type="NCBI Taxonomy" id="152421"/>
    <lineage>
        <taxon>Eukaryota</taxon>
        <taxon>Viridiplantae</taxon>
        <taxon>Streptophyta</taxon>
        <taxon>Embryophyta</taxon>
        <taxon>Tracheophyta</taxon>
        <taxon>Spermatophyta</taxon>
        <taxon>Magnoliopsida</taxon>
        <taxon>eudicotyledons</taxon>
        <taxon>Gunneridae</taxon>
        <taxon>Pentapetalae</taxon>
        <taxon>rosids</taxon>
        <taxon>malvids</taxon>
        <taxon>Malvales</taxon>
        <taxon>Dipterocarpaceae</taxon>
        <taxon>Rubroshorea</taxon>
    </lineage>
</organism>
<dbReference type="SUPFAM" id="SSF56784">
    <property type="entry name" value="HAD-like"/>
    <property type="match status" value="1"/>
</dbReference>
<dbReference type="EMBL" id="BPVZ01000183">
    <property type="protein sequence ID" value="GKV44603.1"/>
    <property type="molecule type" value="Genomic_DNA"/>
</dbReference>
<dbReference type="Pfam" id="PF03031">
    <property type="entry name" value="NIF"/>
    <property type="match status" value="1"/>
</dbReference>
<reference evidence="3 4" key="1">
    <citation type="journal article" date="2021" name="Commun. Biol.">
        <title>The genome of Shorea leprosula (Dipterocarpaceae) highlights the ecological relevance of drought in aseasonal tropical rainforests.</title>
        <authorList>
            <person name="Ng K.K.S."/>
            <person name="Kobayashi M.J."/>
            <person name="Fawcett J.A."/>
            <person name="Hatakeyama M."/>
            <person name="Paape T."/>
            <person name="Ng C.H."/>
            <person name="Ang C.C."/>
            <person name="Tnah L.H."/>
            <person name="Lee C.T."/>
            <person name="Nishiyama T."/>
            <person name="Sese J."/>
            <person name="O'Brien M.J."/>
            <person name="Copetti D."/>
            <person name="Mohd Noor M.I."/>
            <person name="Ong R.C."/>
            <person name="Putra M."/>
            <person name="Sireger I.Z."/>
            <person name="Indrioko S."/>
            <person name="Kosugi Y."/>
            <person name="Izuno A."/>
            <person name="Isagi Y."/>
            <person name="Lee S.L."/>
            <person name="Shimizu K.K."/>
        </authorList>
    </citation>
    <scope>NUCLEOTIDE SEQUENCE [LARGE SCALE GENOMIC DNA]</scope>
    <source>
        <strain evidence="3">214</strain>
    </source>
</reference>
<dbReference type="InterPro" id="IPR023214">
    <property type="entry name" value="HAD_sf"/>
</dbReference>
<gene>
    <name evidence="3" type="ORF">SLEP1_g51767</name>
</gene>
<accession>A0AAV5M475</accession>